<evidence type="ECO:0000313" key="1">
    <source>
        <dbReference type="EMBL" id="CAJ2676964.1"/>
    </source>
</evidence>
<gene>
    <name evidence="1" type="ORF">MILVUS5_LOCUS39572</name>
</gene>
<keyword evidence="2" id="KW-1185">Reference proteome</keyword>
<dbReference type="Proteomes" id="UP001177021">
    <property type="component" value="Unassembled WGS sequence"/>
</dbReference>
<reference evidence="1" key="1">
    <citation type="submission" date="2023-10" db="EMBL/GenBank/DDBJ databases">
        <authorList>
            <person name="Rodriguez Cubillos JULIANA M."/>
            <person name="De Vega J."/>
        </authorList>
    </citation>
    <scope>NUCLEOTIDE SEQUENCE</scope>
</reference>
<evidence type="ECO:0000313" key="2">
    <source>
        <dbReference type="Proteomes" id="UP001177021"/>
    </source>
</evidence>
<organism evidence="1 2">
    <name type="scientific">Trifolium pratense</name>
    <name type="common">Red clover</name>
    <dbReference type="NCBI Taxonomy" id="57577"/>
    <lineage>
        <taxon>Eukaryota</taxon>
        <taxon>Viridiplantae</taxon>
        <taxon>Streptophyta</taxon>
        <taxon>Embryophyta</taxon>
        <taxon>Tracheophyta</taxon>
        <taxon>Spermatophyta</taxon>
        <taxon>Magnoliopsida</taxon>
        <taxon>eudicotyledons</taxon>
        <taxon>Gunneridae</taxon>
        <taxon>Pentapetalae</taxon>
        <taxon>rosids</taxon>
        <taxon>fabids</taxon>
        <taxon>Fabales</taxon>
        <taxon>Fabaceae</taxon>
        <taxon>Papilionoideae</taxon>
        <taxon>50 kb inversion clade</taxon>
        <taxon>NPAAA clade</taxon>
        <taxon>Hologalegina</taxon>
        <taxon>IRL clade</taxon>
        <taxon>Trifolieae</taxon>
        <taxon>Trifolium</taxon>
    </lineage>
</organism>
<proteinExistence type="predicted"/>
<protein>
    <submittedName>
        <fullName evidence="1">Uncharacterized protein</fullName>
    </submittedName>
</protein>
<sequence length="609" mass="70363">MSHEEVIEDMSPENMASGDEVGQFDSQIVRTCASTILQNDCPFDFFERSALRNLAKYLNPDLVMPPINVIKAYVFDLYLKEKLKLKQEFATIPNRISLTVDLWESCTTMPYICLTAHFVDADWKLNSKVLNFCRVYPPTGGEMCETMIELLNDWGIEKKIFSLTLDDSFENNVLQEQLKNQLGLQNGLLCDGEFFHVHCFARVLQLIVDEGLQLVSYAVCKIRESILFVRDSKSRMQKFKECVEKVGGVDSSVRLHPDMSMTVNSTYLMLESALKYRSVFESLHLYDDDYKLCPSVEQWKRVEKICAFLLPFSETVNMINGTTHPTSNLYFLQVWKVQCVLVESLGVEDEVIKKMVERMMSEFQKYWDEYSLVLALGAVLDPRMKLSRLAYCYSKLDASTCERKLQDVKSKLYMLFDKYSSKSTSSGVHRTIQDQSSSMPLQKSLSDRVFDELKVHHQQLVTETGKSQLDIYLDESNLDFRSYEDMDVLQWWKSNNDRFPDLSLLACDLLSVPIATVASDYEFCMGSRVFNKYKDRMLPMNMDARFFIRSWLYNFGSNDGEDDDDDFDGEDDDDDFDGEDDDNDFDGEDGDDDFEEMINELDDGEDGDE</sequence>
<accession>A0ACB0M8A1</accession>
<dbReference type="EMBL" id="CASHSV030000823">
    <property type="protein sequence ID" value="CAJ2676964.1"/>
    <property type="molecule type" value="Genomic_DNA"/>
</dbReference>
<comment type="caution">
    <text evidence="1">The sequence shown here is derived from an EMBL/GenBank/DDBJ whole genome shotgun (WGS) entry which is preliminary data.</text>
</comment>
<name>A0ACB0M8A1_TRIPR</name>